<feature type="coiled-coil region" evidence="1">
    <location>
        <begin position="86"/>
        <end position="113"/>
    </location>
</feature>
<evidence type="ECO:0000256" key="3">
    <source>
        <dbReference type="SAM" id="Phobius"/>
    </source>
</evidence>
<keyword evidence="4" id="KW-0132">Cell division</keyword>
<dbReference type="RefSeq" id="WP_205107750.1">
    <property type="nucleotide sequence ID" value="NZ_BAAAHT010000013.1"/>
</dbReference>
<organism evidence="4 5">
    <name type="scientific">Subtercola frigoramans</name>
    <dbReference type="NCBI Taxonomy" id="120298"/>
    <lineage>
        <taxon>Bacteria</taxon>
        <taxon>Bacillati</taxon>
        <taxon>Actinomycetota</taxon>
        <taxon>Actinomycetes</taxon>
        <taxon>Micrococcales</taxon>
        <taxon>Microbacteriaceae</taxon>
        <taxon>Subtercola</taxon>
    </lineage>
</organism>
<keyword evidence="5" id="KW-1185">Reference proteome</keyword>
<evidence type="ECO:0000313" key="4">
    <source>
        <dbReference type="EMBL" id="MBM7471625.1"/>
    </source>
</evidence>
<dbReference type="InterPro" id="IPR007060">
    <property type="entry name" value="FtsL/DivIC"/>
</dbReference>
<protein>
    <submittedName>
        <fullName evidence="4">Cell division protein FtsB</fullName>
    </submittedName>
</protein>
<reference evidence="4 5" key="1">
    <citation type="submission" date="2021-01" db="EMBL/GenBank/DDBJ databases">
        <title>Sequencing the genomes of 1000 actinobacteria strains.</title>
        <authorList>
            <person name="Klenk H.-P."/>
        </authorList>
    </citation>
    <scope>NUCLEOTIDE SEQUENCE [LARGE SCALE GENOMIC DNA]</scope>
    <source>
        <strain evidence="4 5">DSM 13057</strain>
    </source>
</reference>
<keyword evidence="1" id="KW-0175">Coiled coil</keyword>
<keyword evidence="3" id="KW-0812">Transmembrane</keyword>
<evidence type="ECO:0000256" key="2">
    <source>
        <dbReference type="SAM" id="MobiDB-lite"/>
    </source>
</evidence>
<keyword evidence="3" id="KW-0472">Membrane</keyword>
<dbReference type="Proteomes" id="UP000776164">
    <property type="component" value="Unassembled WGS sequence"/>
</dbReference>
<dbReference type="Pfam" id="PF04977">
    <property type="entry name" value="DivIC"/>
    <property type="match status" value="1"/>
</dbReference>
<sequence length="206" mass="21277">MRPPILGARSTSPAAGKPRKTRGVTGASSGPGTSTAGASTRVTSGAASVAGSTNWLRSIRLSGFTVLMLIVLVLFVVVVAPGARAFFEQRQQIADLQSQVQQAQVKNTELNADVARWSDPAYVRALARDRLYFVMPGETSFLILNDTTTTGGAAAAPVSTSIQSTDTNWLASLFASGMTAGLSNQTPEQLGASVGADTGTNNGTSK</sequence>
<evidence type="ECO:0000313" key="5">
    <source>
        <dbReference type="Proteomes" id="UP000776164"/>
    </source>
</evidence>
<comment type="caution">
    <text evidence="4">The sequence shown here is derived from an EMBL/GenBank/DDBJ whole genome shotgun (WGS) entry which is preliminary data.</text>
</comment>
<accession>A0ABS2L3G2</accession>
<feature type="compositionally biased region" description="Low complexity" evidence="2">
    <location>
        <begin position="25"/>
        <end position="40"/>
    </location>
</feature>
<dbReference type="GO" id="GO:0051301">
    <property type="term" value="P:cell division"/>
    <property type="evidence" value="ECO:0007669"/>
    <property type="project" value="UniProtKB-KW"/>
</dbReference>
<proteinExistence type="predicted"/>
<keyword evidence="3" id="KW-1133">Transmembrane helix</keyword>
<keyword evidence="4" id="KW-0131">Cell cycle</keyword>
<feature type="region of interest" description="Disordered" evidence="2">
    <location>
        <begin position="1"/>
        <end position="42"/>
    </location>
</feature>
<evidence type="ECO:0000256" key="1">
    <source>
        <dbReference type="SAM" id="Coils"/>
    </source>
</evidence>
<name>A0ABS2L3G2_9MICO</name>
<dbReference type="EMBL" id="JAFBBU010000001">
    <property type="protein sequence ID" value="MBM7471625.1"/>
    <property type="molecule type" value="Genomic_DNA"/>
</dbReference>
<gene>
    <name evidence="4" type="ORF">JOE66_001259</name>
</gene>
<feature type="region of interest" description="Disordered" evidence="2">
    <location>
        <begin position="185"/>
        <end position="206"/>
    </location>
</feature>
<feature type="transmembrane region" description="Helical" evidence="3">
    <location>
        <begin position="64"/>
        <end position="87"/>
    </location>
</feature>